<dbReference type="Proteomes" id="UP000698963">
    <property type="component" value="Unassembled WGS sequence"/>
</dbReference>
<sequence>MEALVITPRPDFWDALRPAFAAHEASLRCVPTLEEGYALLRTSRFDLALLDLDVDTDALRKAAIGVLSINAMVNMASVCGMGEEKFHSAMEGLGLIMDLPRTPDEADIGRLLEALRVIMG</sequence>
<comment type="caution">
    <text evidence="1">The sequence shown here is derived from an EMBL/GenBank/DDBJ whole genome shotgun (WGS) entry which is preliminary data.</text>
</comment>
<proteinExistence type="predicted"/>
<gene>
    <name evidence="1" type="ORF">K8W16_09995</name>
</gene>
<reference evidence="1" key="1">
    <citation type="journal article" date="2021" name="PeerJ">
        <title>Extensive microbial diversity within the chicken gut microbiome revealed by metagenomics and culture.</title>
        <authorList>
            <person name="Gilroy R."/>
            <person name="Ravi A."/>
            <person name="Getino M."/>
            <person name="Pursley I."/>
            <person name="Horton D.L."/>
            <person name="Alikhan N.F."/>
            <person name="Baker D."/>
            <person name="Gharbi K."/>
            <person name="Hall N."/>
            <person name="Watson M."/>
            <person name="Adriaenssens E.M."/>
            <person name="Foster-Nyarko E."/>
            <person name="Jarju S."/>
            <person name="Secka A."/>
            <person name="Antonio M."/>
            <person name="Oren A."/>
            <person name="Chaudhuri R.R."/>
            <person name="La Ragione R."/>
            <person name="Hildebrand F."/>
            <person name="Pallen M.J."/>
        </authorList>
    </citation>
    <scope>NUCLEOTIDE SEQUENCE</scope>
    <source>
        <strain evidence="1">ChiGjej2B2-19336</strain>
    </source>
</reference>
<organism evidence="1 2">
    <name type="scientific">Mailhella massiliensis</name>
    <dbReference type="NCBI Taxonomy" id="1903261"/>
    <lineage>
        <taxon>Bacteria</taxon>
        <taxon>Pseudomonadati</taxon>
        <taxon>Thermodesulfobacteriota</taxon>
        <taxon>Desulfovibrionia</taxon>
        <taxon>Desulfovibrionales</taxon>
        <taxon>Desulfovibrionaceae</taxon>
        <taxon>Mailhella</taxon>
    </lineage>
</organism>
<evidence type="ECO:0000313" key="1">
    <source>
        <dbReference type="EMBL" id="HJD97961.1"/>
    </source>
</evidence>
<dbReference type="EMBL" id="DYZA01000201">
    <property type="protein sequence ID" value="HJD97961.1"/>
    <property type="molecule type" value="Genomic_DNA"/>
</dbReference>
<dbReference type="RefSeq" id="WP_304123173.1">
    <property type="nucleotide sequence ID" value="NZ_DYZA01000201.1"/>
</dbReference>
<name>A0A921AXP3_9BACT</name>
<evidence type="ECO:0008006" key="3">
    <source>
        <dbReference type="Google" id="ProtNLM"/>
    </source>
</evidence>
<dbReference type="AlphaFoldDB" id="A0A921AXP3"/>
<accession>A0A921AXP3</accession>
<protein>
    <recommendedName>
        <fullName evidence="3">Response regulator</fullName>
    </recommendedName>
</protein>
<evidence type="ECO:0000313" key="2">
    <source>
        <dbReference type="Proteomes" id="UP000698963"/>
    </source>
</evidence>
<reference evidence="1" key="2">
    <citation type="submission" date="2021-09" db="EMBL/GenBank/DDBJ databases">
        <authorList>
            <person name="Gilroy R."/>
        </authorList>
    </citation>
    <scope>NUCLEOTIDE SEQUENCE</scope>
    <source>
        <strain evidence="1">ChiGjej2B2-19336</strain>
    </source>
</reference>